<proteinExistence type="predicted"/>
<name>M3Z8W4_MUSPF</name>
<evidence type="ECO:0000313" key="2">
    <source>
        <dbReference type="Ensembl" id="ENSMPUP00000020028.1"/>
    </source>
</evidence>
<dbReference type="InParanoid" id="M3Z8W4"/>
<sequence length="281" mass="29248">MTRRTEGPPPLPSNSGRTSLVFDPIYSFSKHLWTLSHGVRRTRESEKPKRQPFPRPVAGILPGAPQRAVLMASSLGMLSCESPSALRSVTERPGPTGSEPSAGRACTALVPSRDLVGAAAGRAGHEGKDPGFLAHNVSHLWGGDGTAARVPGASVTAAALTRDRAGEAVSRRPRPHTVLMGPDYSTGCGGNSELIRHEKRGALGIRQHHPTTAELGTPRPASPLEGSRTSRVGPHPPHHTPGVPSSGGGSGASSCAWGLPEDFPDWARPRAPAACPSGGFQ</sequence>
<evidence type="ECO:0000256" key="1">
    <source>
        <dbReference type="SAM" id="MobiDB-lite"/>
    </source>
</evidence>
<feature type="region of interest" description="Disordered" evidence="1">
    <location>
        <begin position="208"/>
        <end position="281"/>
    </location>
</feature>
<dbReference type="Ensembl" id="ENSMPUT00000020315.1">
    <property type="protein sequence ID" value="ENSMPUP00000020028.1"/>
    <property type="gene ID" value="ENSMPUG00000020163.1"/>
</dbReference>
<dbReference type="AlphaFoldDB" id="M3Z8W4"/>
<reference evidence="2" key="1">
    <citation type="submission" date="2024-06" db="UniProtKB">
        <authorList>
            <consortium name="Ensembl"/>
        </authorList>
    </citation>
    <scope>IDENTIFICATION</scope>
</reference>
<feature type="region of interest" description="Disordered" evidence="1">
    <location>
        <begin position="164"/>
        <end position="185"/>
    </location>
</feature>
<accession>M3Z8W4</accession>
<dbReference type="EMBL" id="AEYP01070616">
    <property type="status" value="NOT_ANNOTATED_CDS"/>
    <property type="molecule type" value="Genomic_DNA"/>
</dbReference>
<organism evidence="2">
    <name type="scientific">Mustela putorius furo</name>
    <name type="common">European domestic ferret</name>
    <name type="synonym">Mustela furo</name>
    <dbReference type="NCBI Taxonomy" id="9669"/>
    <lineage>
        <taxon>Eukaryota</taxon>
        <taxon>Metazoa</taxon>
        <taxon>Chordata</taxon>
        <taxon>Craniata</taxon>
        <taxon>Vertebrata</taxon>
        <taxon>Euteleostomi</taxon>
        <taxon>Mammalia</taxon>
        <taxon>Eutheria</taxon>
        <taxon>Laurasiatheria</taxon>
        <taxon>Carnivora</taxon>
        <taxon>Caniformia</taxon>
        <taxon>Musteloidea</taxon>
        <taxon>Mustelidae</taxon>
        <taxon>Mustelinae</taxon>
        <taxon>Mustela</taxon>
    </lineage>
</organism>
<protein>
    <submittedName>
        <fullName evidence="2">Uncharacterized protein</fullName>
    </submittedName>
</protein>
<dbReference type="HOGENOM" id="CLU_992241_0_0_1"/>